<reference evidence="3" key="1">
    <citation type="submission" date="2020-05" db="EMBL/GenBank/DDBJ databases">
        <title>Phylogenomic resolution of chytrid fungi.</title>
        <authorList>
            <person name="Stajich J.E."/>
            <person name="Amses K."/>
            <person name="Simmons R."/>
            <person name="Seto K."/>
            <person name="Myers J."/>
            <person name="Bonds A."/>
            <person name="Quandt C.A."/>
            <person name="Barry K."/>
            <person name="Liu P."/>
            <person name="Grigoriev I."/>
            <person name="Longcore J.E."/>
            <person name="James T.Y."/>
        </authorList>
    </citation>
    <scope>NUCLEOTIDE SEQUENCE</scope>
    <source>
        <strain evidence="3">JEL0318</strain>
    </source>
</reference>
<dbReference type="EMBL" id="JADGJD010001555">
    <property type="protein sequence ID" value="KAJ3040484.1"/>
    <property type="molecule type" value="Genomic_DNA"/>
</dbReference>
<sequence>MKPTSLLSLLSLLLIPTSYAQTTSSPRPTTTTAASTSPRPTSLSATTTTSRSRTVITSTFTATTTVTGTPVDPTDFPEDEPIVAISTERNVTEPRPDVYLNVPNLSVEKINLTVSDLEAHVSLKAAVGQLVTIQAGVDVSINQVQLVIEGVRAQLVLEARLNNVYKVLARTLDTLDRNPDILNNLVSAVAGLLSSVTNSLGQLVQLAVDAAGNLVEKVVASTGEILSNGVVGSVLDLPLVKNGTNEFGQKVSTFRHSTGNLIDVVFDAAGNVLGSTVQNAR</sequence>
<comment type="caution">
    <text evidence="3">The sequence shown here is derived from an EMBL/GenBank/DDBJ whole genome shotgun (WGS) entry which is preliminary data.</text>
</comment>
<feature type="chain" id="PRO_5042254084" evidence="2">
    <location>
        <begin position="21"/>
        <end position="281"/>
    </location>
</feature>
<evidence type="ECO:0000313" key="3">
    <source>
        <dbReference type="EMBL" id="KAJ3040484.1"/>
    </source>
</evidence>
<keyword evidence="2" id="KW-0732">Signal</keyword>
<proteinExistence type="predicted"/>
<keyword evidence="4" id="KW-1185">Reference proteome</keyword>
<dbReference type="Proteomes" id="UP001212841">
    <property type="component" value="Unassembled WGS sequence"/>
</dbReference>
<gene>
    <name evidence="3" type="ORF">HK097_002552</name>
</gene>
<protein>
    <submittedName>
        <fullName evidence="3">Uncharacterized protein</fullName>
    </submittedName>
</protein>
<feature type="signal peptide" evidence="2">
    <location>
        <begin position="1"/>
        <end position="20"/>
    </location>
</feature>
<accession>A0AAD5S4P2</accession>
<evidence type="ECO:0000313" key="4">
    <source>
        <dbReference type="Proteomes" id="UP001212841"/>
    </source>
</evidence>
<name>A0AAD5S4P2_9FUNG</name>
<organism evidence="3 4">
    <name type="scientific">Rhizophlyctis rosea</name>
    <dbReference type="NCBI Taxonomy" id="64517"/>
    <lineage>
        <taxon>Eukaryota</taxon>
        <taxon>Fungi</taxon>
        <taxon>Fungi incertae sedis</taxon>
        <taxon>Chytridiomycota</taxon>
        <taxon>Chytridiomycota incertae sedis</taxon>
        <taxon>Chytridiomycetes</taxon>
        <taxon>Rhizophlyctidales</taxon>
        <taxon>Rhizophlyctidaceae</taxon>
        <taxon>Rhizophlyctis</taxon>
    </lineage>
</organism>
<feature type="region of interest" description="Disordered" evidence="1">
    <location>
        <begin position="21"/>
        <end position="50"/>
    </location>
</feature>
<dbReference type="AlphaFoldDB" id="A0AAD5S4P2"/>
<evidence type="ECO:0000256" key="1">
    <source>
        <dbReference type="SAM" id="MobiDB-lite"/>
    </source>
</evidence>
<evidence type="ECO:0000256" key="2">
    <source>
        <dbReference type="SAM" id="SignalP"/>
    </source>
</evidence>